<dbReference type="EMBL" id="BTGC01000003">
    <property type="protein sequence ID" value="GMM49737.1"/>
    <property type="molecule type" value="Genomic_DNA"/>
</dbReference>
<dbReference type="GO" id="GO:0005956">
    <property type="term" value="C:protein kinase CK2 complex"/>
    <property type="evidence" value="ECO:0007669"/>
    <property type="project" value="UniProtKB-UniRule"/>
</dbReference>
<sequence>MSESMAYYESDGTGASSMDETWAMKFCMQSCNQYFCEVADSFMSDEFNLTGLSQLVPRYKEALELILDLEHENSVPIPEIPLINQSGELLYGLIHARYIITRQGLLAMLQKYKSNDFGTCPRVLCEDTGLLPIGRSDLPGYETVRLYCPCCRDIYMPTSERFLAVDGAFFGSSFAGMFLDIMPGIEKRASQIRKQQFQLKMFGFNISPLAKFGPRMRWLRQTPESEDFQKSDGGGIDPSVL</sequence>
<comment type="subunit">
    <text evidence="3">Tetramer of two alpha and two beta subunits.</text>
</comment>
<comment type="function">
    <text evidence="2 3">Regulatory subunit of casein kinase II/CK2. As part of the kinase complex regulates the basal catalytic activity of the alpha subunit a constitutively active serine/threonine-protein kinase that phosphorylates a large number of substrates containing acidic residues C-terminal to the phosphorylated serine or threonine.</text>
</comment>
<comment type="similarity">
    <text evidence="1 3">Belongs to the casein kinase 2 subunit beta family.</text>
</comment>
<dbReference type="PANTHER" id="PTHR11740">
    <property type="entry name" value="CASEIN KINASE II SUBUNIT BETA"/>
    <property type="match status" value="1"/>
</dbReference>
<dbReference type="GO" id="GO:0030291">
    <property type="term" value="F:protein serine/threonine kinase inhibitor activity"/>
    <property type="evidence" value="ECO:0007669"/>
    <property type="project" value="UniProtKB-ARBA"/>
</dbReference>
<dbReference type="SUPFAM" id="SSF57798">
    <property type="entry name" value="Casein kinase II beta subunit"/>
    <property type="match status" value="1"/>
</dbReference>
<keyword evidence="5" id="KW-1185">Reference proteome</keyword>
<reference evidence="4 5" key="1">
    <citation type="journal article" date="2023" name="Elife">
        <title>Identification of key yeast species and microbe-microbe interactions impacting larval growth of Drosophila in the wild.</title>
        <authorList>
            <person name="Mure A."/>
            <person name="Sugiura Y."/>
            <person name="Maeda R."/>
            <person name="Honda K."/>
            <person name="Sakurai N."/>
            <person name="Takahashi Y."/>
            <person name="Watada M."/>
            <person name="Katoh T."/>
            <person name="Gotoh A."/>
            <person name="Gotoh Y."/>
            <person name="Taniguchi I."/>
            <person name="Nakamura K."/>
            <person name="Hayashi T."/>
            <person name="Katayama T."/>
            <person name="Uemura T."/>
            <person name="Hattori Y."/>
        </authorList>
    </citation>
    <scope>NUCLEOTIDE SEQUENCE [LARGE SCALE GENOMIC DNA]</scope>
    <source>
        <strain evidence="4 5">SB-73</strain>
    </source>
</reference>
<evidence type="ECO:0000313" key="4">
    <source>
        <dbReference type="EMBL" id="GMM49737.1"/>
    </source>
</evidence>
<dbReference type="InterPro" id="IPR016149">
    <property type="entry name" value="Casein_kin_II_reg-sub_N"/>
</dbReference>
<gene>
    <name evidence="4" type="ORF">DASB73_006950</name>
</gene>
<dbReference type="AlphaFoldDB" id="A0AAV5RF68"/>
<dbReference type="Gene3D" id="1.10.1820.10">
    <property type="entry name" value="protein kinase ck2 holoenzyme, chain C, domain 1"/>
    <property type="match status" value="1"/>
</dbReference>
<evidence type="ECO:0000313" key="5">
    <source>
        <dbReference type="Proteomes" id="UP001362899"/>
    </source>
</evidence>
<comment type="caution">
    <text evidence="4">The sequence shown here is derived from an EMBL/GenBank/DDBJ whole genome shotgun (WGS) entry which is preliminary data.</text>
</comment>
<dbReference type="PRINTS" id="PR00472">
    <property type="entry name" value="CASNKINASEII"/>
</dbReference>
<proteinExistence type="inferred from homology"/>
<dbReference type="GO" id="GO:0006359">
    <property type="term" value="P:regulation of transcription by RNA polymerase III"/>
    <property type="evidence" value="ECO:0007669"/>
    <property type="project" value="TreeGrafter"/>
</dbReference>
<dbReference type="SMART" id="SM01085">
    <property type="entry name" value="CK_II_beta"/>
    <property type="match status" value="1"/>
</dbReference>
<accession>A0AAV5RF68</accession>
<organism evidence="4 5">
    <name type="scientific">Starmerella bacillaris</name>
    <name type="common">Yeast</name>
    <name type="synonym">Candida zemplinina</name>
    <dbReference type="NCBI Taxonomy" id="1247836"/>
    <lineage>
        <taxon>Eukaryota</taxon>
        <taxon>Fungi</taxon>
        <taxon>Dikarya</taxon>
        <taxon>Ascomycota</taxon>
        <taxon>Saccharomycotina</taxon>
        <taxon>Dipodascomycetes</taxon>
        <taxon>Dipodascales</taxon>
        <taxon>Trichomonascaceae</taxon>
        <taxon>Starmerella</taxon>
    </lineage>
</organism>
<evidence type="ECO:0000256" key="3">
    <source>
        <dbReference type="RuleBase" id="RU361268"/>
    </source>
</evidence>
<dbReference type="GO" id="GO:0005737">
    <property type="term" value="C:cytoplasm"/>
    <property type="evidence" value="ECO:0007669"/>
    <property type="project" value="TreeGrafter"/>
</dbReference>
<dbReference type="Proteomes" id="UP001362899">
    <property type="component" value="Unassembled WGS sequence"/>
</dbReference>
<dbReference type="PROSITE" id="PS01101">
    <property type="entry name" value="CK2_BETA"/>
    <property type="match status" value="1"/>
</dbReference>
<evidence type="ECO:0000256" key="1">
    <source>
        <dbReference type="ARBA" id="ARBA00006941"/>
    </source>
</evidence>
<dbReference type="GO" id="GO:0034456">
    <property type="term" value="C:UTP-C complex"/>
    <property type="evidence" value="ECO:0007669"/>
    <property type="project" value="TreeGrafter"/>
</dbReference>
<name>A0AAV5RF68_STABA</name>
<evidence type="ECO:0000256" key="2">
    <source>
        <dbReference type="ARBA" id="ARBA00045899"/>
    </source>
</evidence>
<dbReference type="Pfam" id="PF01214">
    <property type="entry name" value="CK_II_beta"/>
    <property type="match status" value="1"/>
</dbReference>
<protein>
    <recommendedName>
        <fullName evidence="3">Casein kinase II subunit beta</fullName>
        <shortName evidence="3">CK II beta</shortName>
    </recommendedName>
</protein>
<dbReference type="FunFam" id="1.10.1820.10:FF:000005">
    <property type="entry name" value="Casein kinase II subunit beta"/>
    <property type="match status" value="1"/>
</dbReference>
<dbReference type="FunFam" id="2.20.25.20:FF:000001">
    <property type="entry name" value="Casein kinase II subunit beta"/>
    <property type="match status" value="1"/>
</dbReference>
<dbReference type="PANTHER" id="PTHR11740:SF0">
    <property type="entry name" value="CASEIN KINASE II SUBUNIT BETA"/>
    <property type="match status" value="1"/>
</dbReference>
<dbReference type="Gene3D" id="2.20.25.20">
    <property type="match status" value="1"/>
</dbReference>
<dbReference type="InterPro" id="IPR000704">
    <property type="entry name" value="Casein_kinase_II_reg-sub"/>
</dbReference>
<dbReference type="InterPro" id="IPR035991">
    <property type="entry name" value="Casein_kinase_II_beta-like"/>
</dbReference>